<evidence type="ECO:0000313" key="9">
    <source>
        <dbReference type="EMBL" id="MTW13334.1"/>
    </source>
</evidence>
<comment type="catalytic activity">
    <reaction evidence="7">
        <text>adenosine + phosphate = alpha-D-ribose 1-phosphate + adenine</text>
        <dbReference type="Rhea" id="RHEA:27642"/>
        <dbReference type="ChEBI" id="CHEBI:16335"/>
        <dbReference type="ChEBI" id="CHEBI:16708"/>
        <dbReference type="ChEBI" id="CHEBI:43474"/>
        <dbReference type="ChEBI" id="CHEBI:57720"/>
        <dbReference type="EC" id="2.4.2.1"/>
    </reaction>
    <physiologicalReaction direction="left-to-right" evidence="7">
        <dbReference type="Rhea" id="RHEA:27643"/>
    </physiologicalReaction>
</comment>
<dbReference type="PANTHER" id="PTHR30616:SF3">
    <property type="entry name" value="PURINE NUCLEOSIDE PHOSPHORYLASE"/>
    <property type="match status" value="1"/>
</dbReference>
<dbReference type="Gene3D" id="3.60.140.10">
    <property type="entry name" value="CNF1/YfiH-like putative cysteine hydrolases"/>
    <property type="match status" value="1"/>
</dbReference>
<evidence type="ECO:0000256" key="3">
    <source>
        <dbReference type="ARBA" id="ARBA00022679"/>
    </source>
</evidence>
<name>A0A6L6QMM5_9BURK</name>
<comment type="catalytic activity">
    <reaction evidence="6">
        <text>adenosine + H2O + H(+) = inosine + NH4(+)</text>
        <dbReference type="Rhea" id="RHEA:24408"/>
        <dbReference type="ChEBI" id="CHEBI:15377"/>
        <dbReference type="ChEBI" id="CHEBI:15378"/>
        <dbReference type="ChEBI" id="CHEBI:16335"/>
        <dbReference type="ChEBI" id="CHEBI:17596"/>
        <dbReference type="ChEBI" id="CHEBI:28938"/>
        <dbReference type="EC" id="3.5.4.4"/>
    </reaction>
    <physiologicalReaction direction="left-to-right" evidence="6">
        <dbReference type="Rhea" id="RHEA:24409"/>
    </physiologicalReaction>
</comment>
<comment type="caution">
    <text evidence="9">The sequence shown here is derived from an EMBL/GenBank/DDBJ whole genome shotgun (WGS) entry which is preliminary data.</text>
</comment>
<reference evidence="9 10" key="1">
    <citation type="submission" date="2019-11" db="EMBL/GenBank/DDBJ databases">
        <title>Type strains purchased from KCTC, JCM and DSMZ.</title>
        <authorList>
            <person name="Lu H."/>
        </authorList>
    </citation>
    <scope>NUCLEOTIDE SEQUENCE [LARGE SCALE GENOMIC DNA]</scope>
    <source>
        <strain evidence="9 10">JCM 31587</strain>
    </source>
</reference>
<comment type="catalytic activity">
    <reaction evidence="8">
        <text>S-methyl-5'-thioadenosine + phosphate = 5-(methylsulfanyl)-alpha-D-ribose 1-phosphate + adenine</text>
        <dbReference type="Rhea" id="RHEA:11852"/>
        <dbReference type="ChEBI" id="CHEBI:16708"/>
        <dbReference type="ChEBI" id="CHEBI:17509"/>
        <dbReference type="ChEBI" id="CHEBI:43474"/>
        <dbReference type="ChEBI" id="CHEBI:58533"/>
        <dbReference type="EC" id="2.4.2.28"/>
    </reaction>
    <physiologicalReaction direction="left-to-right" evidence="8">
        <dbReference type="Rhea" id="RHEA:11853"/>
    </physiologicalReaction>
</comment>
<comment type="similarity">
    <text evidence="2">Belongs to the purine nucleoside phosphorylase YfiH/LACC1 family.</text>
</comment>
<keyword evidence="5" id="KW-0862">Zinc</keyword>
<evidence type="ECO:0000256" key="7">
    <source>
        <dbReference type="ARBA" id="ARBA00048968"/>
    </source>
</evidence>
<dbReference type="PANTHER" id="PTHR30616">
    <property type="entry name" value="UNCHARACTERIZED PROTEIN YFIH"/>
    <property type="match status" value="1"/>
</dbReference>
<protein>
    <submittedName>
        <fullName evidence="9">Polyphenol oxidoreductase</fullName>
    </submittedName>
</protein>
<dbReference type="Pfam" id="PF02578">
    <property type="entry name" value="Cu-oxidase_4"/>
    <property type="match status" value="1"/>
</dbReference>
<dbReference type="CDD" id="cd16833">
    <property type="entry name" value="YfiH"/>
    <property type="match status" value="1"/>
</dbReference>
<evidence type="ECO:0000256" key="2">
    <source>
        <dbReference type="ARBA" id="ARBA00007353"/>
    </source>
</evidence>
<keyword evidence="4" id="KW-0479">Metal-binding</keyword>
<gene>
    <name evidence="9" type="ORF">GM658_22245</name>
</gene>
<dbReference type="RefSeq" id="WP_155456255.1">
    <property type="nucleotide sequence ID" value="NZ_WNKX01000021.1"/>
</dbReference>
<keyword evidence="3" id="KW-0808">Transferase</keyword>
<dbReference type="InterPro" id="IPR038371">
    <property type="entry name" value="Cu_polyphenol_OxRdtase_sf"/>
</dbReference>
<accession>A0A6L6QMM5</accession>
<evidence type="ECO:0000256" key="5">
    <source>
        <dbReference type="ARBA" id="ARBA00022833"/>
    </source>
</evidence>
<evidence type="ECO:0000256" key="1">
    <source>
        <dbReference type="ARBA" id="ARBA00000553"/>
    </source>
</evidence>
<dbReference type="InterPro" id="IPR011324">
    <property type="entry name" value="Cytotoxic_necrot_fac-like_cat"/>
</dbReference>
<sequence length="218" mass="22972">MVTSRLLNSIPGIRHGFGCAAALVPPVLENMWSLRPVKRQVHGTHVAPVELPEQAVGEADGFVTAVAGLPVSVITADCVPLLLARRDATQVAAVHAGWRGLYDGIIPAALAEMGEGAPIAAAVGPTICVECYEVSEELANDFAGKFGPSAVPAFRHLDLRAIAEQQLRAAGVEEIEHVGGCTCCTCDAAGEPIYRSYRRGDRGSQMHSGLYITSQETT</sequence>
<dbReference type="GO" id="GO:0017061">
    <property type="term" value="F:S-methyl-5-thioadenosine phosphorylase activity"/>
    <property type="evidence" value="ECO:0007669"/>
    <property type="project" value="UniProtKB-EC"/>
</dbReference>
<dbReference type="AlphaFoldDB" id="A0A6L6QMM5"/>
<keyword evidence="10" id="KW-1185">Reference proteome</keyword>
<comment type="catalytic activity">
    <reaction evidence="1">
        <text>inosine + phosphate = alpha-D-ribose 1-phosphate + hypoxanthine</text>
        <dbReference type="Rhea" id="RHEA:27646"/>
        <dbReference type="ChEBI" id="CHEBI:17368"/>
        <dbReference type="ChEBI" id="CHEBI:17596"/>
        <dbReference type="ChEBI" id="CHEBI:43474"/>
        <dbReference type="ChEBI" id="CHEBI:57720"/>
        <dbReference type="EC" id="2.4.2.1"/>
    </reaction>
    <physiologicalReaction direction="left-to-right" evidence="1">
        <dbReference type="Rhea" id="RHEA:27647"/>
    </physiologicalReaction>
</comment>
<evidence type="ECO:0000256" key="8">
    <source>
        <dbReference type="ARBA" id="ARBA00049893"/>
    </source>
</evidence>
<dbReference type="Proteomes" id="UP000472320">
    <property type="component" value="Unassembled WGS sequence"/>
</dbReference>
<dbReference type="EMBL" id="WNKX01000021">
    <property type="protein sequence ID" value="MTW13334.1"/>
    <property type="molecule type" value="Genomic_DNA"/>
</dbReference>
<evidence type="ECO:0000256" key="4">
    <source>
        <dbReference type="ARBA" id="ARBA00022723"/>
    </source>
</evidence>
<dbReference type="OrthoDB" id="4279at2"/>
<dbReference type="GO" id="GO:0005507">
    <property type="term" value="F:copper ion binding"/>
    <property type="evidence" value="ECO:0007669"/>
    <property type="project" value="TreeGrafter"/>
</dbReference>
<dbReference type="SUPFAM" id="SSF64438">
    <property type="entry name" value="CNF1/YfiH-like putative cysteine hydrolases"/>
    <property type="match status" value="1"/>
</dbReference>
<evidence type="ECO:0000313" key="10">
    <source>
        <dbReference type="Proteomes" id="UP000472320"/>
    </source>
</evidence>
<proteinExistence type="inferred from homology"/>
<dbReference type="InterPro" id="IPR003730">
    <property type="entry name" value="Cu_polyphenol_OxRdtase"/>
</dbReference>
<evidence type="ECO:0000256" key="6">
    <source>
        <dbReference type="ARBA" id="ARBA00047989"/>
    </source>
</evidence>
<organism evidence="9 10">
    <name type="scientific">Massilia eburnea</name>
    <dbReference type="NCBI Taxonomy" id="1776165"/>
    <lineage>
        <taxon>Bacteria</taxon>
        <taxon>Pseudomonadati</taxon>
        <taxon>Pseudomonadota</taxon>
        <taxon>Betaproteobacteria</taxon>
        <taxon>Burkholderiales</taxon>
        <taxon>Oxalobacteraceae</taxon>
        <taxon>Telluria group</taxon>
        <taxon>Massilia</taxon>
    </lineage>
</organism>